<protein>
    <submittedName>
        <fullName evidence="3">Uncharacterized protein</fullName>
    </submittedName>
</protein>
<gene>
    <name evidence="3" type="primary">AVEN_165705_1</name>
    <name evidence="3" type="ORF">CEXT_499981</name>
</gene>
<feature type="chain" id="PRO_5043495431" evidence="2">
    <location>
        <begin position="18"/>
        <end position="240"/>
    </location>
</feature>
<reference evidence="3 4" key="1">
    <citation type="submission" date="2021-06" db="EMBL/GenBank/DDBJ databases">
        <title>Caerostris extrusa draft genome.</title>
        <authorList>
            <person name="Kono N."/>
            <person name="Arakawa K."/>
        </authorList>
    </citation>
    <scope>NUCLEOTIDE SEQUENCE [LARGE SCALE GENOMIC DNA]</scope>
</reference>
<organism evidence="3 4">
    <name type="scientific">Caerostris extrusa</name>
    <name type="common">Bark spider</name>
    <name type="synonym">Caerostris bankana</name>
    <dbReference type="NCBI Taxonomy" id="172846"/>
    <lineage>
        <taxon>Eukaryota</taxon>
        <taxon>Metazoa</taxon>
        <taxon>Ecdysozoa</taxon>
        <taxon>Arthropoda</taxon>
        <taxon>Chelicerata</taxon>
        <taxon>Arachnida</taxon>
        <taxon>Araneae</taxon>
        <taxon>Araneomorphae</taxon>
        <taxon>Entelegynae</taxon>
        <taxon>Araneoidea</taxon>
        <taxon>Araneidae</taxon>
        <taxon>Caerostris</taxon>
    </lineage>
</organism>
<proteinExistence type="predicted"/>
<dbReference type="EMBL" id="BPLR01010303">
    <property type="protein sequence ID" value="GIY38431.1"/>
    <property type="molecule type" value="Genomic_DNA"/>
</dbReference>
<feature type="compositionally biased region" description="Polar residues" evidence="1">
    <location>
        <begin position="231"/>
        <end position="240"/>
    </location>
</feature>
<evidence type="ECO:0000256" key="2">
    <source>
        <dbReference type="SAM" id="SignalP"/>
    </source>
</evidence>
<dbReference type="AlphaFoldDB" id="A0AAV4SZ43"/>
<comment type="caution">
    <text evidence="3">The sequence shown here is derived from an EMBL/GenBank/DDBJ whole genome shotgun (WGS) entry which is preliminary data.</text>
</comment>
<accession>A0AAV4SZ43</accession>
<name>A0AAV4SZ43_CAEEX</name>
<keyword evidence="4" id="KW-1185">Reference proteome</keyword>
<sequence>MHFIVLFTLQFLCLVAGSKIDTGRFLIDTRPLFPDRPYNGFGTINTTQFLKRKQVSEDRFITIQGSLNILSVIIMCLLVMARYGKQPETPLSVVISNHKGNSNWSHKWFHKLGSTTSVPHKAHIPASFSEDALIINNHKSNKLSSTQPHQPSSIVAIAGANPTRQTATDVLGDRLKRPDVVKSATLNILDAPNNLKTTIKHNKIIVIQKRTDTITSNHVEDGTKVNVGKPNKSSQLGNFQ</sequence>
<feature type="region of interest" description="Disordered" evidence="1">
    <location>
        <begin position="220"/>
        <end position="240"/>
    </location>
</feature>
<evidence type="ECO:0000313" key="3">
    <source>
        <dbReference type="EMBL" id="GIY38431.1"/>
    </source>
</evidence>
<keyword evidence="2" id="KW-0732">Signal</keyword>
<dbReference type="Proteomes" id="UP001054945">
    <property type="component" value="Unassembled WGS sequence"/>
</dbReference>
<evidence type="ECO:0000313" key="4">
    <source>
        <dbReference type="Proteomes" id="UP001054945"/>
    </source>
</evidence>
<evidence type="ECO:0000256" key="1">
    <source>
        <dbReference type="SAM" id="MobiDB-lite"/>
    </source>
</evidence>
<feature type="signal peptide" evidence="2">
    <location>
        <begin position="1"/>
        <end position="17"/>
    </location>
</feature>